<accession>A0A241PLN4</accession>
<evidence type="ECO:0000256" key="1">
    <source>
        <dbReference type="ARBA" id="ARBA00004651"/>
    </source>
</evidence>
<dbReference type="RefSeq" id="WP_029388397.1">
    <property type="nucleotide sequence ID" value="NZ_CP022103.1"/>
</dbReference>
<dbReference type="FunFam" id="1.10.3470.10:FF:000001">
    <property type="entry name" value="Vitamin B12 ABC transporter permease BtuC"/>
    <property type="match status" value="1"/>
</dbReference>
<name>A0A241PLN4_VIBAN</name>
<dbReference type="GO" id="GO:0005886">
    <property type="term" value="C:plasma membrane"/>
    <property type="evidence" value="ECO:0007669"/>
    <property type="project" value="UniProtKB-SubCell"/>
</dbReference>
<dbReference type="PANTHER" id="PTHR30472:SF70">
    <property type="entry name" value="MOLYBDATE IMPORT SYSTEM PERMEASE PROTEIN MOLB"/>
    <property type="match status" value="1"/>
</dbReference>
<comment type="similarity">
    <text evidence="2">Belongs to the binding-protein-dependent transport system permease family. FecCD subfamily.</text>
</comment>
<dbReference type="AlphaFoldDB" id="A0A241PLN4"/>
<evidence type="ECO:0000256" key="7">
    <source>
        <dbReference type="ARBA" id="ARBA00023136"/>
    </source>
</evidence>
<dbReference type="SUPFAM" id="SSF81345">
    <property type="entry name" value="ABC transporter involved in vitamin B12 uptake, BtuC"/>
    <property type="match status" value="1"/>
</dbReference>
<comment type="subcellular location">
    <subcellularLocation>
        <location evidence="1">Cell membrane</location>
        <topology evidence="1">Multi-pass membrane protein</topology>
    </subcellularLocation>
</comment>
<keyword evidence="7" id="KW-0472">Membrane</keyword>
<evidence type="ECO:0000256" key="5">
    <source>
        <dbReference type="ARBA" id="ARBA00022692"/>
    </source>
</evidence>
<dbReference type="Proteomes" id="UP000256923">
    <property type="component" value="Chromosome 1"/>
</dbReference>
<dbReference type="GO" id="GO:0033214">
    <property type="term" value="P:siderophore-iron import into cell"/>
    <property type="evidence" value="ECO:0007669"/>
    <property type="project" value="TreeGrafter"/>
</dbReference>
<keyword evidence="5" id="KW-0812">Transmembrane</keyword>
<evidence type="ECO:0000313" key="8">
    <source>
        <dbReference type="EMBL" id="AZS26331.1"/>
    </source>
</evidence>
<dbReference type="GO" id="GO:0022857">
    <property type="term" value="F:transmembrane transporter activity"/>
    <property type="evidence" value="ECO:0007669"/>
    <property type="project" value="InterPro"/>
</dbReference>
<evidence type="ECO:0000256" key="3">
    <source>
        <dbReference type="ARBA" id="ARBA00022448"/>
    </source>
</evidence>
<dbReference type="GeneID" id="303190736"/>
<sequence length="352" mass="37402">MNTYTRSIHSSSEMVEPVTLSTWRASHWPLLSLLLIATVLIGLSVGRYSVALDEIVAILYAALRGDNSQHMDALVILNVRLPRILLAGVCGAGLAICGVALQTLFRNPLVSPKVLGLSSGSALGGSLAILAGVGGPLLMGATFVSAFAALFLVVLISNMAGRTLMTIVLAGIVIDALFAAGISLVQYAADPETSLPAIVFWLMGSFATASWEKFAQTAPILIASIYLLNRMRYRIAVLAMGDDEAKSFGIHVARSRMVVFALISIIIGACVTASGVVGWVGLVIPHFARMLVGEDHRRLYFTSLMLGATFMILTDTLARSLTAAEIPLGVLTALVGAPVFVYLLCTRRRERA</sequence>
<dbReference type="InterPro" id="IPR037294">
    <property type="entry name" value="ABC_BtuC-like"/>
</dbReference>
<evidence type="ECO:0000256" key="6">
    <source>
        <dbReference type="ARBA" id="ARBA00022989"/>
    </source>
</evidence>
<dbReference type="EMBL" id="CP034672">
    <property type="protein sequence ID" value="AZS26331.1"/>
    <property type="molecule type" value="Genomic_DNA"/>
</dbReference>
<dbReference type="InterPro" id="IPR000522">
    <property type="entry name" value="ABC_transptr_permease_BtuC"/>
</dbReference>
<proteinExistence type="inferred from homology"/>
<dbReference type="PANTHER" id="PTHR30472">
    <property type="entry name" value="FERRIC ENTEROBACTIN TRANSPORT SYSTEM PERMEASE PROTEIN"/>
    <property type="match status" value="1"/>
</dbReference>
<evidence type="ECO:0000256" key="2">
    <source>
        <dbReference type="ARBA" id="ARBA00007935"/>
    </source>
</evidence>
<evidence type="ECO:0000313" key="9">
    <source>
        <dbReference type="Proteomes" id="UP000256923"/>
    </source>
</evidence>
<gene>
    <name evidence="8" type="ORF">DYL72_15605</name>
</gene>
<keyword evidence="6" id="KW-1133">Transmembrane helix</keyword>
<keyword evidence="4" id="KW-1003">Cell membrane</keyword>
<organism evidence="8 9">
    <name type="scientific">Vibrio anguillarum</name>
    <name type="common">Listonella anguillarum</name>
    <dbReference type="NCBI Taxonomy" id="55601"/>
    <lineage>
        <taxon>Bacteria</taxon>
        <taxon>Pseudomonadati</taxon>
        <taxon>Pseudomonadota</taxon>
        <taxon>Gammaproteobacteria</taxon>
        <taxon>Vibrionales</taxon>
        <taxon>Vibrionaceae</taxon>
        <taxon>Vibrio</taxon>
    </lineage>
</organism>
<protein>
    <submittedName>
        <fullName evidence="8">Iron ABC transporter permease</fullName>
    </submittedName>
</protein>
<keyword evidence="3" id="KW-0813">Transport</keyword>
<dbReference type="Gene3D" id="1.10.3470.10">
    <property type="entry name" value="ABC transporter involved in vitamin B12 uptake, BtuC"/>
    <property type="match status" value="1"/>
</dbReference>
<dbReference type="CDD" id="cd06550">
    <property type="entry name" value="TM_ABC_iron-siderophores_like"/>
    <property type="match status" value="1"/>
</dbReference>
<dbReference type="Pfam" id="PF01032">
    <property type="entry name" value="FecCD"/>
    <property type="match status" value="1"/>
</dbReference>
<reference evidence="8 9" key="1">
    <citation type="submission" date="2018-12" db="EMBL/GenBank/DDBJ databases">
        <title>Characterization and Draft Genome of Vibrio anguillarum J360 Marine Pathogen Isolated from an Outbreak in Lumpfish (Cyclopterus lumpus).</title>
        <authorList>
            <person name="Vasquez J.I."/>
            <person name="Cao T."/>
            <person name="Chakraborty S."/>
            <person name="Gnanagobal H."/>
            <person name="Wescot J."/>
            <person name="Boyce D."/>
            <person name="Santander J."/>
        </authorList>
    </citation>
    <scope>NUCLEOTIDE SEQUENCE [LARGE SCALE GENOMIC DNA]</scope>
    <source>
        <strain evidence="8 9">J360</strain>
    </source>
</reference>
<evidence type="ECO:0000256" key="4">
    <source>
        <dbReference type="ARBA" id="ARBA00022475"/>
    </source>
</evidence>